<dbReference type="EMBL" id="GG662471">
    <property type="protein sequence ID" value="EAS03797.2"/>
    <property type="molecule type" value="Genomic_DNA"/>
</dbReference>
<name>I7LX56_TETTS</name>
<evidence type="ECO:0000256" key="1">
    <source>
        <dbReference type="ARBA" id="ARBA00022737"/>
    </source>
</evidence>
<dbReference type="PROSITE" id="PS51450">
    <property type="entry name" value="LRR"/>
    <property type="match status" value="1"/>
</dbReference>
<dbReference type="InterPro" id="IPR002110">
    <property type="entry name" value="Ankyrin_rpt"/>
</dbReference>
<dbReference type="PROSITE" id="PS50088">
    <property type="entry name" value="ANK_REPEAT"/>
    <property type="match status" value="2"/>
</dbReference>
<feature type="compositionally biased region" description="Polar residues" evidence="5">
    <location>
        <begin position="771"/>
        <end position="785"/>
    </location>
</feature>
<accession>I7LX56</accession>
<sequence>MNSQEQNLNKQQQQQLHQQQQQQQQLLTTKDSSQNRNIENFLNKSNKYSRESLQFLQEKNTLLLQQQLLPQAPRFKQQPQKEDVPNEVNKIYEIRTQFNKFEQENRGNNAIQGFMIQNNPFANTTSGLSREDVLVDANNVANEDLDEVQESEQFTVSSKMRTLQNTSKQTFSISKVELKNLVVPPLPENLINISSNQDLHQGDRQSVNTYVLSPNISARTLMPNSNNHHFMSQQQLKNAQPQNQLHQKLDNQAVKQDIRNQIGQFQPHQMPLQIQSQNTNHQSQKISQQNQQHQPLFFNPPSTPEPGVSINGINVTTRGRLNGNLGNNINNNHKSSSNSLNNTQRTIFGNTSSINLNAPLSANSQYSVNKSLQSLGYAVNLVNKNIEDLSKHVSTMNPNTLQILDLSSNKISNFPVELYQMKNLKRLKLESNLIKILPKEIFLELKLESFSVQNNLIQDIPHEITEWKNNLQCLNISRNHIHTFQKYICYLDGINSLNVSSNDFMEIPIEFIFLVNLKEFSIDWFKYCLPPKKPTVQGNEGLQVLKEIFLLLCNHRSAGFVTFLQFTTHFSDKNLIKISSQIKKNKPKTPIQKKVSSPNSKNQNVKSKQNIENEEQRKHRLQQLEILANQQNQENRFVLNVSNTNLLNTTITSLNESQLPKENDGIQYLPEELKKKKNRLLCINKKAREEDSILDNSRSLVELINLKQIQSSNNQPLSSKRQVKSNANLQISGQVASGVCKTLINFSSESDLSFGQIEEVLHTHHDLGSCQEQLHTGRNSNNLQSAHPLKNKKTPKNLQNPGQIIKTDENVNFDKILQEVEEENEEKNNQIIFQHLDIKLENPPDQLLSQREQKFMQKPFEVNEENEIDNLCDEQEIIDLDQTDQADENIISESKEEQPKSAQFIDITTPKVYTQYNQIDPKNGRNLMHLAVIDEDISSLRCLVNLNFDLVNEVDFDGQTPLSLSILEEKYYSAKILIFNKANVNVGGGVFGSNVTIGVVKMQYYLIRDLIRFGADVNKQDHDGNGPLHYLFQQYYRNPEESSKIAQMLLDNGANPNLENNEKWSPLHFAVRRGCLEAVEFAFEYNRMCLAKKNKRGFMINKAGGNERITILHIASEMNFQKIVQLLLKNNADIFARRSDNKLSYQLCQKHTLVKKLLLLSQTNQINSHLNFNKFVQIESYQDSQEAYENKFIEKQDDSFERYKKKNNKRNKKGASKKSNKNKNHKKQENQEYEIDLVKIKEEDDDDDEVYGDEEEVNFDSENDNDGVNEDDDEQEDEFDQSGNYSSNDEDGQVSSKGDENLVDSADSFPVDMEDEDKNIIKQRVQNGLKNLDGSIGSSKNLLKNKLNMINVSSQPRMIKTGDIYAQQLSKYQLQEINNQFVNYKDKNGWQGPLQEMIENQLNDREHSLDEIEDEDLKGDVPKWFYKDHSQIPYSPNNLQKIQGMNEIISQIIQQNSSNVSINNKYVKSQFQQSPPLIFHHGIKTPELVDNRISLFNNNNNNINANQNKTQVNSINQLNYNPNIQQHMIQQQLQYQSSKTQTIQACNFFSNLKNYKQVIKSASNINEYQLKILDDGLALTNRLYFLNQLKFIQFKLVQILKLITRQNIYQLFCRSGIIEDFLKLGDDNLNTLINTSQEFNRSIVFIYRKLAEQPSFDNNNLMIQIVNLFGDTCYHLYILFYDKQTNSNTSQKQQSQLSSQTTLALPINDQNIKSNEITSANSLKENTDAKNIIAELKKQTDELFPTFAKRMKIDYSKNILKDYLELQQATKIKKDNFTQKTLITDQDFDRMMPTEEEYETENEELTKVLQNYAQIKLRSNPLQEIPKQNKIFK</sequence>
<keyword evidence="7" id="KW-1185">Reference proteome</keyword>
<evidence type="ECO:0000256" key="2">
    <source>
        <dbReference type="ARBA" id="ARBA00023043"/>
    </source>
</evidence>
<dbReference type="GeneID" id="7827677"/>
<dbReference type="Gene3D" id="3.80.10.10">
    <property type="entry name" value="Ribonuclease Inhibitor"/>
    <property type="match status" value="1"/>
</dbReference>
<dbReference type="SUPFAM" id="SSF48403">
    <property type="entry name" value="Ankyrin repeat"/>
    <property type="match status" value="1"/>
</dbReference>
<dbReference type="InterPro" id="IPR001611">
    <property type="entry name" value="Leu-rich_rpt"/>
</dbReference>
<feature type="region of interest" description="Disordered" evidence="5">
    <location>
        <begin position="771"/>
        <end position="798"/>
    </location>
</feature>
<feature type="compositionally biased region" description="Low complexity" evidence="5">
    <location>
        <begin position="1"/>
        <end position="27"/>
    </location>
</feature>
<dbReference type="Pfam" id="PF12796">
    <property type="entry name" value="Ank_2"/>
    <property type="match status" value="1"/>
</dbReference>
<reference evidence="6" key="2">
    <citation type="submission" date="2014-02" db="EMBL/GenBank/DDBJ databases">
        <title>Annotation update of Tetrahymena thermophila SB210.</title>
        <authorList>
            <person name="Bidwell S."/>
            <person name="Michalis H.M."/>
            <person name="Zafar N."/>
            <person name="Joardar V."/>
            <person name="Miao W."/>
            <person name="Russ C."/>
            <person name="Eisen J."/>
            <person name="Wu M."/>
            <person name="Wu D."/>
            <person name="Nierman W."/>
            <person name="Orias E."/>
            <person name="Delcher A."/>
            <person name="Salzberg S."/>
            <person name="Coyne R."/>
        </authorList>
    </citation>
    <scope>NUCLEOTIDE SEQUENCE</scope>
    <source>
        <strain evidence="6">SB210</strain>
    </source>
</reference>
<feature type="region of interest" description="Disordered" evidence="5">
    <location>
        <begin position="275"/>
        <end position="305"/>
    </location>
</feature>
<dbReference type="eggNOG" id="KOG0192">
    <property type="taxonomic scope" value="Eukaryota"/>
</dbReference>
<dbReference type="OrthoDB" id="310270at2759"/>
<organism evidence="6 7">
    <name type="scientific">Tetrahymena thermophila (strain SB210)</name>
    <dbReference type="NCBI Taxonomy" id="312017"/>
    <lineage>
        <taxon>Eukaryota</taxon>
        <taxon>Sar</taxon>
        <taxon>Alveolata</taxon>
        <taxon>Ciliophora</taxon>
        <taxon>Intramacronucleata</taxon>
        <taxon>Oligohymenophorea</taxon>
        <taxon>Hymenostomatida</taxon>
        <taxon>Tetrahymenina</taxon>
        <taxon>Tetrahymenidae</taxon>
        <taxon>Tetrahymena</taxon>
    </lineage>
</organism>
<gene>
    <name evidence="6" type="ORF">TTHERM_00657420</name>
</gene>
<feature type="repeat" description="ANK" evidence="3">
    <location>
        <begin position="1107"/>
        <end position="1139"/>
    </location>
</feature>
<keyword evidence="2 3" id="KW-0040">ANK repeat</keyword>
<evidence type="ECO:0000256" key="4">
    <source>
        <dbReference type="SAM" id="Coils"/>
    </source>
</evidence>
<dbReference type="PANTHER" id="PTHR24173:SF74">
    <property type="entry name" value="ANKYRIN REPEAT DOMAIN-CONTAINING PROTEIN 16"/>
    <property type="match status" value="1"/>
</dbReference>
<dbReference type="InterPro" id="IPR036770">
    <property type="entry name" value="Ankyrin_rpt-contain_sf"/>
</dbReference>
<evidence type="ECO:0000313" key="6">
    <source>
        <dbReference type="EMBL" id="EAS03797.2"/>
    </source>
</evidence>
<dbReference type="InParanoid" id="I7LX56"/>
<reference evidence="6" key="1">
    <citation type="submission" date="2008-09" db="EMBL/GenBank/DDBJ databases">
        <authorList>
            <person name="Eisen J.A."/>
            <person name="Wu M."/>
            <person name="Wu D."/>
            <person name="Nierman W.C."/>
            <person name="Orias E."/>
            <person name="Delcher A.L."/>
            <person name="Salzberg S.L."/>
        </authorList>
    </citation>
    <scope>NUCLEOTIDE SEQUENCE</scope>
    <source>
        <strain evidence="6">SB210</strain>
    </source>
</reference>
<feature type="coiled-coil region" evidence="4">
    <location>
        <begin position="810"/>
        <end position="837"/>
    </location>
</feature>
<keyword evidence="1" id="KW-0677">Repeat</keyword>
<dbReference type="RefSeq" id="XP_001024042.2">
    <property type="nucleotide sequence ID" value="XM_001024042.2"/>
</dbReference>
<dbReference type="STRING" id="312017.I7LX56"/>
<feature type="compositionally biased region" description="Basic residues" evidence="5">
    <location>
        <begin position="1203"/>
        <end position="1226"/>
    </location>
</feature>
<feature type="compositionally biased region" description="Acidic residues" evidence="5">
    <location>
        <begin position="1243"/>
        <end position="1280"/>
    </location>
</feature>
<dbReference type="Gene3D" id="1.25.40.20">
    <property type="entry name" value="Ankyrin repeat-containing domain"/>
    <property type="match status" value="2"/>
</dbReference>
<dbReference type="SUPFAM" id="SSF52058">
    <property type="entry name" value="L domain-like"/>
    <property type="match status" value="1"/>
</dbReference>
<feature type="compositionally biased region" description="Low complexity" evidence="5">
    <location>
        <begin position="588"/>
        <end position="608"/>
    </location>
</feature>
<dbReference type="PROSITE" id="PS50297">
    <property type="entry name" value="ANK_REP_REGION"/>
    <property type="match status" value="1"/>
</dbReference>
<feature type="region of interest" description="Disordered" evidence="5">
    <location>
        <begin position="1199"/>
        <end position="1313"/>
    </location>
</feature>
<feature type="compositionally biased region" description="Low complexity" evidence="5">
    <location>
        <begin position="280"/>
        <end position="294"/>
    </location>
</feature>
<evidence type="ECO:0000256" key="3">
    <source>
        <dbReference type="PROSITE-ProRule" id="PRU00023"/>
    </source>
</evidence>
<proteinExistence type="predicted"/>
<feature type="region of interest" description="Disordered" evidence="5">
    <location>
        <begin position="1"/>
        <end position="36"/>
    </location>
</feature>
<dbReference type="PANTHER" id="PTHR24173">
    <property type="entry name" value="ANKYRIN REPEAT CONTAINING"/>
    <property type="match status" value="1"/>
</dbReference>
<feature type="region of interest" description="Disordered" evidence="5">
    <location>
        <begin position="584"/>
        <end position="613"/>
    </location>
</feature>
<keyword evidence="4" id="KW-0175">Coiled coil</keyword>
<evidence type="ECO:0000313" key="7">
    <source>
        <dbReference type="Proteomes" id="UP000009168"/>
    </source>
</evidence>
<dbReference type="KEGG" id="tet:TTHERM_00657420"/>
<dbReference type="SMART" id="SM00248">
    <property type="entry name" value="ANK"/>
    <property type="match status" value="5"/>
</dbReference>
<protein>
    <submittedName>
        <fullName evidence="6">Ankyrin repeat protein</fullName>
    </submittedName>
</protein>
<feature type="repeat" description="ANK" evidence="3">
    <location>
        <begin position="1023"/>
        <end position="1061"/>
    </location>
</feature>
<dbReference type="Proteomes" id="UP000009168">
    <property type="component" value="Unassembled WGS sequence"/>
</dbReference>
<evidence type="ECO:0000256" key="5">
    <source>
        <dbReference type="SAM" id="MobiDB-lite"/>
    </source>
</evidence>
<dbReference type="InterPro" id="IPR032675">
    <property type="entry name" value="LRR_dom_sf"/>
</dbReference>